<proteinExistence type="predicted"/>
<dbReference type="SUPFAM" id="SSF53254">
    <property type="entry name" value="Phosphoglycerate mutase-like"/>
    <property type="match status" value="1"/>
</dbReference>
<dbReference type="Gene3D" id="3.40.50.1240">
    <property type="entry name" value="Phosphoglycerate mutase-like"/>
    <property type="match status" value="1"/>
</dbReference>
<evidence type="ECO:0000313" key="2">
    <source>
        <dbReference type="EMBL" id="CAB4714275.1"/>
    </source>
</evidence>
<dbReference type="AlphaFoldDB" id="A0A6J6QZ83"/>
<evidence type="ECO:0000256" key="1">
    <source>
        <dbReference type="SAM" id="MobiDB-lite"/>
    </source>
</evidence>
<sequence length="152" mass="16765">MTTYLVRHAKAGSRGRWNGPDHERLLSSRGEQQSKKIAKFLVKKDITHIISSPYARCLQTVARLSSQTGVETEARSELGEGSPPDEILNLLTKISAENAVLCSHGDVIGIIMNYVESLGVNLDSDRSEKGSIWVLDFSDGQVINARYIEPPQ</sequence>
<accession>A0A6J6QZ83</accession>
<dbReference type="EMBL" id="CAEZYK010000005">
    <property type="protein sequence ID" value="CAB4714275.1"/>
    <property type="molecule type" value="Genomic_DNA"/>
</dbReference>
<feature type="region of interest" description="Disordered" evidence="1">
    <location>
        <begin position="10"/>
        <end position="29"/>
    </location>
</feature>
<dbReference type="InterPro" id="IPR029033">
    <property type="entry name" value="His_PPase_superfam"/>
</dbReference>
<protein>
    <submittedName>
        <fullName evidence="2">Unannotated protein</fullName>
    </submittedName>
</protein>
<gene>
    <name evidence="2" type="ORF">UFOPK2683_00181</name>
</gene>
<dbReference type="InterPro" id="IPR013078">
    <property type="entry name" value="His_Pase_superF_clade-1"/>
</dbReference>
<dbReference type="SMART" id="SM00855">
    <property type="entry name" value="PGAM"/>
    <property type="match status" value="1"/>
</dbReference>
<dbReference type="Pfam" id="PF00300">
    <property type="entry name" value="His_Phos_1"/>
    <property type="match status" value="1"/>
</dbReference>
<dbReference type="CDD" id="cd07067">
    <property type="entry name" value="HP_PGM_like"/>
    <property type="match status" value="1"/>
</dbReference>
<organism evidence="2">
    <name type="scientific">freshwater metagenome</name>
    <dbReference type="NCBI Taxonomy" id="449393"/>
    <lineage>
        <taxon>unclassified sequences</taxon>
        <taxon>metagenomes</taxon>
        <taxon>ecological metagenomes</taxon>
    </lineage>
</organism>
<reference evidence="2" key="1">
    <citation type="submission" date="2020-05" db="EMBL/GenBank/DDBJ databases">
        <authorList>
            <person name="Chiriac C."/>
            <person name="Salcher M."/>
            <person name="Ghai R."/>
            <person name="Kavagutti S V."/>
        </authorList>
    </citation>
    <scope>NUCLEOTIDE SEQUENCE</scope>
</reference>
<name>A0A6J6QZ83_9ZZZZ</name>